<comment type="caution">
    <text evidence="2">The sequence shown here is derived from an EMBL/GenBank/DDBJ whole genome shotgun (WGS) entry which is preliminary data.</text>
</comment>
<evidence type="ECO:0000313" key="3">
    <source>
        <dbReference type="Proteomes" id="UP000310158"/>
    </source>
</evidence>
<protein>
    <recommendedName>
        <fullName evidence="4">BTB domain-containing protein</fullName>
    </recommendedName>
</protein>
<keyword evidence="3" id="KW-1185">Reference proteome</keyword>
<feature type="region of interest" description="Disordered" evidence="1">
    <location>
        <begin position="110"/>
        <end position="213"/>
    </location>
</feature>
<accession>A0A4S4M5H4</accession>
<dbReference type="EMBL" id="SGPL01000034">
    <property type="protein sequence ID" value="THH19877.1"/>
    <property type="molecule type" value="Genomic_DNA"/>
</dbReference>
<feature type="compositionally biased region" description="Low complexity" evidence="1">
    <location>
        <begin position="50"/>
        <end position="63"/>
    </location>
</feature>
<evidence type="ECO:0000256" key="1">
    <source>
        <dbReference type="SAM" id="MobiDB-lite"/>
    </source>
</evidence>
<feature type="region of interest" description="Disordered" evidence="1">
    <location>
        <begin position="407"/>
        <end position="497"/>
    </location>
</feature>
<reference evidence="2 3" key="1">
    <citation type="submission" date="2019-02" db="EMBL/GenBank/DDBJ databases">
        <title>Genome sequencing of the rare red list fungi Bondarzewia mesenterica.</title>
        <authorList>
            <person name="Buettner E."/>
            <person name="Kellner H."/>
        </authorList>
    </citation>
    <scope>NUCLEOTIDE SEQUENCE [LARGE SCALE GENOMIC DNA]</scope>
    <source>
        <strain evidence="2 3">DSM 108281</strain>
    </source>
</reference>
<dbReference type="AlphaFoldDB" id="A0A4S4M5H4"/>
<dbReference type="InterPro" id="IPR011333">
    <property type="entry name" value="SKP1/BTB/POZ_sf"/>
</dbReference>
<feature type="region of interest" description="Disordered" evidence="1">
    <location>
        <begin position="1"/>
        <end position="80"/>
    </location>
</feature>
<feature type="compositionally biased region" description="Polar residues" evidence="1">
    <location>
        <begin position="198"/>
        <end position="213"/>
    </location>
</feature>
<gene>
    <name evidence="2" type="ORF">EW146_g1397</name>
</gene>
<feature type="compositionally biased region" description="Acidic residues" evidence="1">
    <location>
        <begin position="125"/>
        <end position="138"/>
    </location>
</feature>
<sequence>MLATQRSHHPRHPPISYPLSAESPPLDDFSKSSPMSPKSAHHLRRPSIVSPMSWLSRSSSSASQHAPYTAAAKPVRISEPKLTPTLETLASARSGALGTGALVVRTPQEALAGSGVSVEAISDPELQEEDSEESDTDQEGGGFQAGDLHLASPPGSPPRPSLSMSKSSPTLLLKESTQPAKPTRPPPPAPVSSEPSTRSSLKRSPSLPISSQFPQVPPLPAHLTLSPPPPPFECILLSSVPTIAIDMSKIIVTLETCTATHRTTLTTLTSRPSHLADYLKSLFRWRHDSTASLQSQASDSMGSPDSSFNSVFHHHLTSSGLLPQSATNIHVFLDRPSSPYDHILAYLRSPPATIDHVPALPHAVQLHTTTTARIEALVALRDEARYLGLDDLHKLCIDELRTRQTHLRGGSSGSVRSAPTVREAGSQRSSHAGEQDSARDSAGSVSGLAQSNSAHRTSPSDLAASLQQRLSDRERRSGEMKREGADSLWSRPTGNWL</sequence>
<feature type="compositionally biased region" description="Basic residues" evidence="1">
    <location>
        <begin position="1"/>
        <end position="12"/>
    </location>
</feature>
<name>A0A4S4M5H4_9AGAM</name>
<organism evidence="2 3">
    <name type="scientific">Bondarzewia mesenterica</name>
    <dbReference type="NCBI Taxonomy" id="1095465"/>
    <lineage>
        <taxon>Eukaryota</taxon>
        <taxon>Fungi</taxon>
        <taxon>Dikarya</taxon>
        <taxon>Basidiomycota</taxon>
        <taxon>Agaricomycotina</taxon>
        <taxon>Agaricomycetes</taxon>
        <taxon>Russulales</taxon>
        <taxon>Bondarzewiaceae</taxon>
        <taxon>Bondarzewia</taxon>
    </lineage>
</organism>
<feature type="compositionally biased region" description="Polar residues" evidence="1">
    <location>
        <begin position="443"/>
        <end position="469"/>
    </location>
</feature>
<feature type="compositionally biased region" description="Basic and acidic residues" evidence="1">
    <location>
        <begin position="470"/>
        <end position="485"/>
    </location>
</feature>
<dbReference type="OrthoDB" id="3363734at2759"/>
<dbReference type="Gene3D" id="3.30.710.10">
    <property type="entry name" value="Potassium Channel Kv1.1, Chain A"/>
    <property type="match status" value="1"/>
</dbReference>
<evidence type="ECO:0000313" key="2">
    <source>
        <dbReference type="EMBL" id="THH19877.1"/>
    </source>
</evidence>
<proteinExistence type="predicted"/>
<evidence type="ECO:0008006" key="4">
    <source>
        <dbReference type="Google" id="ProtNLM"/>
    </source>
</evidence>
<dbReference type="Proteomes" id="UP000310158">
    <property type="component" value="Unassembled WGS sequence"/>
</dbReference>